<name>A0ABP4K475_9MICO</name>
<dbReference type="InterPro" id="IPR058180">
    <property type="entry name" value="BPSS1187-like"/>
</dbReference>
<keyword evidence="3" id="KW-1185">Reference proteome</keyword>
<proteinExistence type="predicted"/>
<evidence type="ECO:0000313" key="2">
    <source>
        <dbReference type="EMBL" id="GAA1492543.1"/>
    </source>
</evidence>
<dbReference type="EMBL" id="BAAAJX010000003">
    <property type="protein sequence ID" value="GAA1492543.1"/>
    <property type="molecule type" value="Genomic_DNA"/>
</dbReference>
<evidence type="ECO:0008006" key="4">
    <source>
        <dbReference type="Google" id="ProtNLM"/>
    </source>
</evidence>
<evidence type="ECO:0000313" key="3">
    <source>
        <dbReference type="Proteomes" id="UP001501742"/>
    </source>
</evidence>
<dbReference type="SUPFAM" id="SSF53474">
    <property type="entry name" value="alpha/beta-Hydrolases"/>
    <property type="match status" value="1"/>
</dbReference>
<reference evidence="3" key="1">
    <citation type="journal article" date="2019" name="Int. J. Syst. Evol. Microbiol.">
        <title>The Global Catalogue of Microorganisms (GCM) 10K type strain sequencing project: providing services to taxonomists for standard genome sequencing and annotation.</title>
        <authorList>
            <consortium name="The Broad Institute Genomics Platform"/>
            <consortium name="The Broad Institute Genome Sequencing Center for Infectious Disease"/>
            <person name="Wu L."/>
            <person name="Ma J."/>
        </authorList>
    </citation>
    <scope>NUCLEOTIDE SEQUENCE [LARGE SCALE GENOMIC DNA]</scope>
    <source>
        <strain evidence="3">JCM 12140</strain>
    </source>
</reference>
<dbReference type="Gene3D" id="3.40.50.1820">
    <property type="entry name" value="alpha/beta hydrolase"/>
    <property type="match status" value="1"/>
</dbReference>
<feature type="region of interest" description="Disordered" evidence="1">
    <location>
        <begin position="268"/>
        <end position="304"/>
    </location>
</feature>
<dbReference type="NCBIfam" id="NF047580">
    <property type="entry name" value="BPSS1187_fam"/>
    <property type="match status" value="1"/>
</dbReference>
<evidence type="ECO:0000256" key="1">
    <source>
        <dbReference type="SAM" id="MobiDB-lite"/>
    </source>
</evidence>
<comment type="caution">
    <text evidence="2">The sequence shown here is derived from an EMBL/GenBank/DDBJ whole genome shotgun (WGS) entry which is preliminary data.</text>
</comment>
<organism evidence="2 3">
    <name type="scientific">Curtobacterium herbarum</name>
    <dbReference type="NCBI Taxonomy" id="150122"/>
    <lineage>
        <taxon>Bacteria</taxon>
        <taxon>Bacillati</taxon>
        <taxon>Actinomycetota</taxon>
        <taxon>Actinomycetes</taxon>
        <taxon>Micrococcales</taxon>
        <taxon>Microbacteriaceae</taxon>
        <taxon>Curtobacterium</taxon>
    </lineage>
</organism>
<accession>A0ABP4K475</accession>
<dbReference type="InterPro" id="IPR029058">
    <property type="entry name" value="AB_hydrolase_fold"/>
</dbReference>
<sequence>MRTHHRLLVVAVLVMVAMGLAALVGANVLGGQRVAEGGRPAQPHRTLEPGDAPHGDFHRFRLGAIDGERLAPNRDDFAARTSPSGPLLLFLPATRAKPADYQRFLTTALDDGYHVLGLDYWNLGKTLSGTCEADARCYGQVQRNRFDGTRGSAVSDVSPAGSIVSRFRDAVAHLDDVDPDGGWGRFVHADEDIRWQDIVVAGHSQGGGEAAYIAHIRPVLGALMFSSPVESVGPVHAAWMDHPGQTPVSRMYALDDVRDEFGPRITGSWSAMGLDGDRSTEGSGGTAGPWRTDTAPPPPGADPHAILTELPVGEPHRAHSRIIKDSTPLDEHGDPRMLRIWQWMLHRFPTPAVPSGRS</sequence>
<gene>
    <name evidence="2" type="ORF">GCM10009627_08890</name>
</gene>
<dbReference type="Proteomes" id="UP001501742">
    <property type="component" value="Unassembled WGS sequence"/>
</dbReference>
<dbReference type="RefSeq" id="WP_204607754.1">
    <property type="nucleotide sequence ID" value="NZ_BAAAJX010000003.1"/>
</dbReference>
<protein>
    <recommendedName>
        <fullName evidence="4">Alpha/beta hydrolase</fullName>
    </recommendedName>
</protein>